<dbReference type="PANTHER" id="PTHR47169">
    <property type="entry name" value="OS01G0541250 PROTEIN"/>
    <property type="match status" value="1"/>
</dbReference>
<dbReference type="Gene3D" id="3.30.420.10">
    <property type="entry name" value="Ribonuclease H-like superfamily/Ribonuclease H"/>
    <property type="match status" value="1"/>
</dbReference>
<protein>
    <recommendedName>
        <fullName evidence="2">DUF7769 domain-containing protein</fullName>
    </recommendedName>
</protein>
<evidence type="ECO:0000313" key="3">
    <source>
        <dbReference type="EMBL" id="EEE64678.1"/>
    </source>
</evidence>
<accession>B9FLL3</accession>
<dbReference type="Pfam" id="PF24964">
    <property type="entry name" value="DUF7769"/>
    <property type="match status" value="1"/>
</dbReference>
<dbReference type="Proteomes" id="UP000007752">
    <property type="component" value="Chromosome 5"/>
</dbReference>
<evidence type="ECO:0000256" key="1">
    <source>
        <dbReference type="SAM" id="MobiDB-lite"/>
    </source>
</evidence>
<feature type="domain" description="DUF7769" evidence="2">
    <location>
        <begin position="123"/>
        <end position="177"/>
    </location>
</feature>
<dbReference type="PANTHER" id="PTHR47169:SF2">
    <property type="entry name" value="OS01G0541250 PROTEIN"/>
    <property type="match status" value="1"/>
</dbReference>
<gene>
    <name evidence="3" type="ORF">OsJ_19533</name>
</gene>
<proteinExistence type="predicted"/>
<evidence type="ECO:0000259" key="2">
    <source>
        <dbReference type="Pfam" id="PF24964"/>
    </source>
</evidence>
<reference evidence="3" key="1">
    <citation type="journal article" date="2005" name="PLoS Biol.">
        <title>The genomes of Oryza sativa: a history of duplications.</title>
        <authorList>
            <person name="Yu J."/>
            <person name="Wang J."/>
            <person name="Lin W."/>
            <person name="Li S."/>
            <person name="Li H."/>
            <person name="Zhou J."/>
            <person name="Ni P."/>
            <person name="Dong W."/>
            <person name="Hu S."/>
            <person name="Zeng C."/>
            <person name="Zhang J."/>
            <person name="Zhang Y."/>
            <person name="Li R."/>
            <person name="Xu Z."/>
            <person name="Li S."/>
            <person name="Li X."/>
            <person name="Zheng H."/>
            <person name="Cong L."/>
            <person name="Lin L."/>
            <person name="Yin J."/>
            <person name="Geng J."/>
            <person name="Li G."/>
            <person name="Shi J."/>
            <person name="Liu J."/>
            <person name="Lv H."/>
            <person name="Li J."/>
            <person name="Wang J."/>
            <person name="Deng Y."/>
            <person name="Ran L."/>
            <person name="Shi X."/>
            <person name="Wang X."/>
            <person name="Wu Q."/>
            <person name="Li C."/>
            <person name="Ren X."/>
            <person name="Wang J."/>
            <person name="Wang X."/>
            <person name="Li D."/>
            <person name="Liu D."/>
            <person name="Zhang X."/>
            <person name="Ji Z."/>
            <person name="Zhao W."/>
            <person name="Sun Y."/>
            <person name="Zhang Z."/>
            <person name="Bao J."/>
            <person name="Han Y."/>
            <person name="Dong L."/>
            <person name="Ji J."/>
            <person name="Chen P."/>
            <person name="Wu S."/>
            <person name="Liu J."/>
            <person name="Xiao Y."/>
            <person name="Bu D."/>
            <person name="Tan J."/>
            <person name="Yang L."/>
            <person name="Ye C."/>
            <person name="Zhang J."/>
            <person name="Xu J."/>
            <person name="Zhou Y."/>
            <person name="Yu Y."/>
            <person name="Zhang B."/>
            <person name="Zhuang S."/>
            <person name="Wei H."/>
            <person name="Liu B."/>
            <person name="Lei M."/>
            <person name="Yu H."/>
            <person name="Li Y."/>
            <person name="Xu H."/>
            <person name="Wei S."/>
            <person name="He X."/>
            <person name="Fang L."/>
            <person name="Zhang Z."/>
            <person name="Zhang Y."/>
            <person name="Huang X."/>
            <person name="Su Z."/>
            <person name="Tong W."/>
            <person name="Li J."/>
            <person name="Tong Z."/>
            <person name="Li S."/>
            <person name="Ye J."/>
            <person name="Wang L."/>
            <person name="Fang L."/>
            <person name="Lei T."/>
            <person name="Chen C."/>
            <person name="Chen H."/>
            <person name="Xu Z."/>
            <person name="Li H."/>
            <person name="Huang H."/>
            <person name="Zhang F."/>
            <person name="Xu H."/>
            <person name="Li N."/>
            <person name="Zhao C."/>
            <person name="Li S."/>
            <person name="Dong L."/>
            <person name="Huang Y."/>
            <person name="Li L."/>
            <person name="Xi Y."/>
            <person name="Qi Q."/>
            <person name="Li W."/>
            <person name="Zhang B."/>
            <person name="Hu W."/>
            <person name="Zhang Y."/>
            <person name="Tian X."/>
            <person name="Jiao Y."/>
            <person name="Liang X."/>
            <person name="Jin J."/>
            <person name="Gao L."/>
            <person name="Zheng W."/>
            <person name="Hao B."/>
            <person name="Liu S."/>
            <person name="Wang W."/>
            <person name="Yuan L."/>
            <person name="Cao M."/>
            <person name="McDermott J."/>
            <person name="Samudrala R."/>
            <person name="Wang J."/>
            <person name="Wong G.K."/>
            <person name="Yang H."/>
        </authorList>
    </citation>
    <scope>NUCLEOTIDE SEQUENCE [LARGE SCALE GENOMIC DNA]</scope>
</reference>
<reference evidence="3" key="2">
    <citation type="submission" date="2008-12" db="EMBL/GenBank/DDBJ databases">
        <title>Improved gene annotation of the rice (Oryza sativa) genomes.</title>
        <authorList>
            <person name="Wang J."/>
            <person name="Li R."/>
            <person name="Fan W."/>
            <person name="Huang Q."/>
            <person name="Zhang J."/>
            <person name="Zhou Y."/>
            <person name="Hu Y."/>
            <person name="Zi S."/>
            <person name="Li J."/>
            <person name="Ni P."/>
            <person name="Zheng H."/>
            <person name="Zhang Y."/>
            <person name="Zhao M."/>
            <person name="Hao Q."/>
            <person name="McDermott J."/>
            <person name="Samudrala R."/>
            <person name="Kristiansen K."/>
            <person name="Wong G.K.-S."/>
        </authorList>
    </citation>
    <scope>NUCLEOTIDE SEQUENCE</scope>
</reference>
<dbReference type="InterPro" id="IPR036397">
    <property type="entry name" value="RNaseH_sf"/>
</dbReference>
<feature type="region of interest" description="Disordered" evidence="1">
    <location>
        <begin position="91"/>
        <end position="123"/>
    </location>
</feature>
<dbReference type="AlphaFoldDB" id="B9FLL3"/>
<name>B9FLL3_ORYSJ</name>
<sequence length="544" mass="62065">MAIDLNILADEEGDGGALPDLNEAQVNLEEEGEGRHAIEAEGGGVVHPFDLNLRAFDLNMEVAGEQEQVHPDNDQQGMQYDMDVNANGNEEQEIELGKKEELPDSDEEENDANANEPINARELTNPQRRSIYELLLTKSLDGYLEKGSTRVVAEVFNVSIRTVQRIWKRAQLCIAQGVQVNVDSRKRYNCGRKKVEIDLSVVAAIPLRQRSTIRSLAEALGVSKSTLHRLFKEGHLRRHSNSLKPYLKEANKKERLRWCVGMLDHRTLPNNPKFIEMENIIHIDEKWFNATKKDKTYYLHPLEPEPYRTVQNKNAIEKVMFLSAVARPRFDDEGNCTFDGKIGIWPFVRKEPAQRSSRNRERGTLVTKTIKVDRDTMKSFMISKVLPAIRACWPQEDARRTIFIQQDNARTHVPIDDEQFGVAVGQMGLDIRLVNQPPNSPDMNCLDLGFFASLQSLTSTRVSSNMEELIENVHKEYNDYNPNTLNRVFVTLQSCYIEVMKASGGNKYKIPHMNKERLEALGILPKALCCDHQLYERAIQLLVD</sequence>
<organism evidence="3">
    <name type="scientific">Oryza sativa subsp. japonica</name>
    <name type="common">Rice</name>
    <dbReference type="NCBI Taxonomy" id="39947"/>
    <lineage>
        <taxon>Eukaryota</taxon>
        <taxon>Viridiplantae</taxon>
        <taxon>Streptophyta</taxon>
        <taxon>Embryophyta</taxon>
        <taxon>Tracheophyta</taxon>
        <taxon>Spermatophyta</taxon>
        <taxon>Magnoliopsida</taxon>
        <taxon>Liliopsida</taxon>
        <taxon>Poales</taxon>
        <taxon>Poaceae</taxon>
        <taxon>BOP clade</taxon>
        <taxon>Oryzoideae</taxon>
        <taxon>Oryzeae</taxon>
        <taxon>Oryzinae</taxon>
        <taxon>Oryza</taxon>
        <taxon>Oryza sativa</taxon>
    </lineage>
</organism>
<dbReference type="GO" id="GO:0003676">
    <property type="term" value="F:nucleic acid binding"/>
    <property type="evidence" value="ECO:0007669"/>
    <property type="project" value="InterPro"/>
</dbReference>
<dbReference type="EMBL" id="CM000142">
    <property type="protein sequence ID" value="EEE64678.1"/>
    <property type="molecule type" value="Genomic_DNA"/>
</dbReference>
<dbReference type="InterPro" id="IPR056671">
    <property type="entry name" value="DUF7769"/>
</dbReference>